<dbReference type="EMBL" id="CP003273">
    <property type="protein sequence ID" value="AGL02269.1"/>
    <property type="molecule type" value="Genomic_DNA"/>
</dbReference>
<feature type="domain" description="Copper amine oxidase-like N-terminal" evidence="2">
    <location>
        <begin position="35"/>
        <end position="145"/>
    </location>
</feature>
<evidence type="ECO:0000256" key="1">
    <source>
        <dbReference type="SAM" id="SignalP"/>
    </source>
</evidence>
<feature type="domain" description="DUF3298" evidence="3">
    <location>
        <begin position="277"/>
        <end position="353"/>
    </location>
</feature>
<dbReference type="Gene3D" id="3.30.565.40">
    <property type="entry name" value="Fervidobacterium nodosum Rt17-B1 like"/>
    <property type="match status" value="1"/>
</dbReference>
<name>R4KI28_9FIRM</name>
<dbReference type="InterPro" id="IPR025303">
    <property type="entry name" value="PdaC"/>
</dbReference>
<dbReference type="InterPro" id="IPR021729">
    <property type="entry name" value="DUF3298"/>
</dbReference>
<evidence type="ECO:0000259" key="3">
    <source>
        <dbReference type="Pfam" id="PF11738"/>
    </source>
</evidence>
<feature type="signal peptide" evidence="1">
    <location>
        <begin position="1"/>
        <end position="20"/>
    </location>
</feature>
<gene>
    <name evidence="5" type="ORF">Desgi_2868</name>
</gene>
<proteinExistence type="predicted"/>
<sequence>MTKKVLVMGVIFILFLSVQAYSFAAISDQPAIELDGTKIKAAAYIDGGNIYLPLRAVSEALGYKVQWSGKDNPISVSKTGENIMIDLKNYTITANDHTYYMSGDYLDNVANNDTTAGNTTYMGANFFSENFALKTRWDRQNKKVKLESVAENKITIKTVKEASENEEIKITLQYPQIDGLHDKAIQENINSVFKKAAEDARNEGLQNADEMKKVMASGYSGSPNKCESYFDYRLKYNQNGLLSLVFMDYQYTGGAHGMTVQSSYTIDLETGKVYNLKDLFNSDADYVLYISNIVGNKITEGVKEGRLYEITPFKTIKADQDFYLSDNAVVVYFQQYEYFPYAAGIQEFPVDFSALQDMLKPNLGFLK</sequence>
<dbReference type="InterPro" id="IPR037126">
    <property type="entry name" value="PdaC/RsiV-like_sf"/>
</dbReference>
<evidence type="ECO:0000259" key="2">
    <source>
        <dbReference type="Pfam" id="PF07833"/>
    </source>
</evidence>
<evidence type="ECO:0000313" key="5">
    <source>
        <dbReference type="EMBL" id="AGL02269.1"/>
    </source>
</evidence>
<dbReference type="InterPro" id="IPR036582">
    <property type="entry name" value="Mao_N_sf"/>
</dbReference>
<dbReference type="STRING" id="767817.Desgi_2868"/>
<feature type="chain" id="PRO_5038849181" evidence="1">
    <location>
        <begin position="21"/>
        <end position="367"/>
    </location>
</feature>
<dbReference type="Gene3D" id="3.30.457.10">
    <property type="entry name" value="Copper amine oxidase-like, N-terminal domain"/>
    <property type="match status" value="1"/>
</dbReference>
<organism evidence="5 6">
    <name type="scientific">Desulfoscipio gibsoniae DSM 7213</name>
    <dbReference type="NCBI Taxonomy" id="767817"/>
    <lineage>
        <taxon>Bacteria</taxon>
        <taxon>Bacillati</taxon>
        <taxon>Bacillota</taxon>
        <taxon>Clostridia</taxon>
        <taxon>Eubacteriales</taxon>
        <taxon>Desulfallaceae</taxon>
        <taxon>Desulfoscipio</taxon>
    </lineage>
</organism>
<dbReference type="OrthoDB" id="9816096at2"/>
<evidence type="ECO:0000313" key="6">
    <source>
        <dbReference type="Proteomes" id="UP000013520"/>
    </source>
</evidence>
<dbReference type="Gene3D" id="3.90.640.20">
    <property type="entry name" value="Heat-shock cognate protein, ATPase"/>
    <property type="match status" value="1"/>
</dbReference>
<keyword evidence="1" id="KW-0732">Signal</keyword>
<keyword evidence="6" id="KW-1185">Reference proteome</keyword>
<dbReference type="Pfam" id="PF11738">
    <property type="entry name" value="DUF3298"/>
    <property type="match status" value="1"/>
</dbReference>
<dbReference type="Pfam" id="PF07833">
    <property type="entry name" value="Cu_amine_oxidN1"/>
    <property type="match status" value="1"/>
</dbReference>
<dbReference type="Proteomes" id="UP000013520">
    <property type="component" value="Chromosome"/>
</dbReference>
<dbReference type="HOGENOM" id="CLU_753828_0_0_9"/>
<dbReference type="InterPro" id="IPR012854">
    <property type="entry name" value="Cu_amine_oxidase-like_N"/>
</dbReference>
<dbReference type="SUPFAM" id="SSF55383">
    <property type="entry name" value="Copper amine oxidase, domain N"/>
    <property type="match status" value="1"/>
</dbReference>
<dbReference type="KEGG" id="dgi:Desgi_2868"/>
<reference evidence="5 6" key="1">
    <citation type="submission" date="2012-01" db="EMBL/GenBank/DDBJ databases">
        <title>Complete sequence of Desulfotomaculum gibsoniae DSM 7213.</title>
        <authorList>
            <consortium name="US DOE Joint Genome Institute"/>
            <person name="Lucas S."/>
            <person name="Han J."/>
            <person name="Lapidus A."/>
            <person name="Cheng J.-F."/>
            <person name="Goodwin L."/>
            <person name="Pitluck S."/>
            <person name="Peters L."/>
            <person name="Ovchinnikova G."/>
            <person name="Teshima H."/>
            <person name="Detter J.C."/>
            <person name="Han C."/>
            <person name="Tapia R."/>
            <person name="Land M."/>
            <person name="Hauser L."/>
            <person name="Kyrpides N."/>
            <person name="Ivanova N."/>
            <person name="Pagani I."/>
            <person name="Parshina S."/>
            <person name="Plugge C."/>
            <person name="Muyzer G."/>
            <person name="Kuever J."/>
            <person name="Ivanova A."/>
            <person name="Nazina T."/>
            <person name="Klenk H.-P."/>
            <person name="Brambilla E."/>
            <person name="Spring S."/>
            <person name="Stams A.F."/>
            <person name="Woyke T."/>
        </authorList>
    </citation>
    <scope>NUCLEOTIDE SEQUENCE [LARGE SCALE GENOMIC DNA]</scope>
    <source>
        <strain evidence="5 6">DSM 7213</strain>
    </source>
</reference>
<dbReference type="AlphaFoldDB" id="R4KI28"/>
<dbReference type="Pfam" id="PF13739">
    <property type="entry name" value="PdaC"/>
    <property type="match status" value="1"/>
</dbReference>
<accession>R4KI28</accession>
<protein>
    <submittedName>
        <fullName evidence="5">Copper amine oxidase family protein</fullName>
    </submittedName>
</protein>
<feature type="domain" description="Deacetylase PdaC" evidence="4">
    <location>
        <begin position="162"/>
        <end position="259"/>
    </location>
</feature>
<dbReference type="RefSeq" id="WP_006523548.1">
    <property type="nucleotide sequence ID" value="NC_021184.1"/>
</dbReference>
<dbReference type="eggNOG" id="COG5513">
    <property type="taxonomic scope" value="Bacteria"/>
</dbReference>
<evidence type="ECO:0000259" key="4">
    <source>
        <dbReference type="Pfam" id="PF13739"/>
    </source>
</evidence>